<name>A0A9K3GJT9_9EUKA</name>
<dbReference type="AlphaFoldDB" id="A0A9K3GJT9"/>
<protein>
    <recommendedName>
        <fullName evidence="4">Lipid-binding serum glycoprotein N-terminal domain-containing protein</fullName>
    </recommendedName>
</protein>
<evidence type="ECO:0000313" key="3">
    <source>
        <dbReference type="Proteomes" id="UP000265618"/>
    </source>
</evidence>
<feature type="signal peptide" evidence="1">
    <location>
        <begin position="1"/>
        <end position="23"/>
    </location>
</feature>
<organism evidence="2 3">
    <name type="scientific">Kipferlia bialata</name>
    <dbReference type="NCBI Taxonomy" id="797122"/>
    <lineage>
        <taxon>Eukaryota</taxon>
        <taxon>Metamonada</taxon>
        <taxon>Carpediemonas-like organisms</taxon>
        <taxon>Kipferlia</taxon>
    </lineage>
</organism>
<dbReference type="PANTHER" id="PTHR10504:SF131">
    <property type="entry name" value="BPI2 DOMAIN-CONTAINING PROTEIN"/>
    <property type="match status" value="1"/>
</dbReference>
<accession>A0A9K3GJT9</accession>
<dbReference type="Gene3D" id="3.15.10.10">
    <property type="entry name" value="Bactericidal permeability-increasing protein, domain 1"/>
    <property type="match status" value="1"/>
</dbReference>
<feature type="non-terminal residue" evidence="2">
    <location>
        <position position="1"/>
    </location>
</feature>
<proteinExistence type="predicted"/>
<keyword evidence="1" id="KW-0732">Signal</keyword>
<dbReference type="PANTHER" id="PTHR10504">
    <property type="entry name" value="BACTERICIDAL PERMEABILITY-INCREASING BPI PROTEIN-RELATED"/>
    <property type="match status" value="1"/>
</dbReference>
<dbReference type="Proteomes" id="UP000265618">
    <property type="component" value="Unassembled WGS sequence"/>
</dbReference>
<evidence type="ECO:0000313" key="2">
    <source>
        <dbReference type="EMBL" id="GIQ85558.1"/>
    </source>
</evidence>
<sequence length="329" mass="35807">MGVNLHRIACLILCLVGVAAVYATETETEAVDDGACKIPLPVVLDPSDVGVVWVVSTEGVNKMFATLVPVFENLLLDAKLTDFHTTLDLDITKVNLDITENHFTDLYVGSLVASTDHANNLMEFSISDMRGVLAFDWAFQETSFPFLSDSGTGTATATGITGQVLMGPDFNDECGVMAVSIDQFDFELNDLDIHLDGGHSALYNVIIGALVDVMEGAFVDVMDAFIANGLMDTINRGFANLSQNQWLRDGIRENYQFVSPGFIVLDQYVSVHMSGYAYPEEIGPTWSGHATLMPGPMTDQINNADLQYEMSNTVFESVLLAGMSLDLMK</sequence>
<feature type="chain" id="PRO_5039914626" description="Lipid-binding serum glycoprotein N-terminal domain-containing protein" evidence="1">
    <location>
        <begin position="24"/>
        <end position="329"/>
    </location>
</feature>
<dbReference type="EMBL" id="BDIP01002006">
    <property type="protein sequence ID" value="GIQ85558.1"/>
    <property type="molecule type" value="Genomic_DNA"/>
</dbReference>
<dbReference type="SUPFAM" id="SSF55394">
    <property type="entry name" value="Bactericidal permeability-increasing protein, BPI"/>
    <property type="match status" value="1"/>
</dbReference>
<dbReference type="InterPro" id="IPR017943">
    <property type="entry name" value="Bactericidal_perm-incr_a/b_dom"/>
</dbReference>
<evidence type="ECO:0008006" key="4">
    <source>
        <dbReference type="Google" id="ProtNLM"/>
    </source>
</evidence>
<dbReference type="InterPro" id="IPR032942">
    <property type="entry name" value="BPI/LBP/Plunc"/>
</dbReference>
<reference evidence="2 3" key="1">
    <citation type="journal article" date="2018" name="PLoS ONE">
        <title>The draft genome of Kipferlia bialata reveals reductive genome evolution in fornicate parasites.</title>
        <authorList>
            <person name="Tanifuji G."/>
            <person name="Takabayashi S."/>
            <person name="Kume K."/>
            <person name="Takagi M."/>
            <person name="Nakayama T."/>
            <person name="Kamikawa R."/>
            <person name="Inagaki Y."/>
            <person name="Hashimoto T."/>
        </authorList>
    </citation>
    <scope>NUCLEOTIDE SEQUENCE [LARGE SCALE GENOMIC DNA]</scope>
    <source>
        <strain evidence="2">NY0173</strain>
    </source>
</reference>
<dbReference type="OrthoDB" id="10255543at2759"/>
<keyword evidence="3" id="KW-1185">Reference proteome</keyword>
<dbReference type="GO" id="GO:0008289">
    <property type="term" value="F:lipid binding"/>
    <property type="evidence" value="ECO:0007669"/>
    <property type="project" value="InterPro"/>
</dbReference>
<evidence type="ECO:0000256" key="1">
    <source>
        <dbReference type="SAM" id="SignalP"/>
    </source>
</evidence>
<gene>
    <name evidence="2" type="ORF">KIPB_007246</name>
</gene>
<comment type="caution">
    <text evidence="2">The sequence shown here is derived from an EMBL/GenBank/DDBJ whole genome shotgun (WGS) entry which is preliminary data.</text>
</comment>